<dbReference type="SMART" id="SM00710">
    <property type="entry name" value="PbH1"/>
    <property type="match status" value="5"/>
</dbReference>
<feature type="domain" description="Fibronectin type-III" evidence="3">
    <location>
        <begin position="753"/>
        <end position="840"/>
    </location>
</feature>
<evidence type="ECO:0000313" key="5">
    <source>
        <dbReference type="Proteomes" id="UP001228581"/>
    </source>
</evidence>
<feature type="chain" id="PRO_5045761773" evidence="2">
    <location>
        <begin position="22"/>
        <end position="1129"/>
    </location>
</feature>
<gene>
    <name evidence="4" type="ORF">QNI19_04380</name>
</gene>
<feature type="signal peptide" evidence="2">
    <location>
        <begin position="1"/>
        <end position="21"/>
    </location>
</feature>
<dbReference type="SUPFAM" id="SSF51126">
    <property type="entry name" value="Pectin lyase-like"/>
    <property type="match status" value="1"/>
</dbReference>
<dbReference type="PROSITE" id="PS50853">
    <property type="entry name" value="FN3"/>
    <property type="match status" value="2"/>
</dbReference>
<dbReference type="SMART" id="SM00060">
    <property type="entry name" value="FN3"/>
    <property type="match status" value="2"/>
</dbReference>
<dbReference type="InterPro" id="IPR003961">
    <property type="entry name" value="FN3_dom"/>
</dbReference>
<evidence type="ECO:0000313" key="4">
    <source>
        <dbReference type="EMBL" id="MDJ1492155.1"/>
    </source>
</evidence>
<evidence type="ECO:0000256" key="2">
    <source>
        <dbReference type="SAM" id="SignalP"/>
    </source>
</evidence>
<proteinExistence type="predicted"/>
<dbReference type="InterPro" id="IPR022441">
    <property type="entry name" value="Para_beta_helix_rpt-2"/>
</dbReference>
<dbReference type="InterPro" id="IPR059226">
    <property type="entry name" value="Choice_anch_Q_dom"/>
</dbReference>
<protein>
    <submittedName>
        <fullName evidence="4">Fibronectin type III domain-containing protein</fullName>
    </submittedName>
</protein>
<dbReference type="InterPro" id="IPR026444">
    <property type="entry name" value="Secre_tail"/>
</dbReference>
<keyword evidence="5" id="KW-1185">Reference proteome</keyword>
<dbReference type="NCBIfam" id="TIGR03804">
    <property type="entry name" value="para_beta_helix"/>
    <property type="match status" value="1"/>
</dbReference>
<dbReference type="EMBL" id="JASJOT010000002">
    <property type="protein sequence ID" value="MDJ1492155.1"/>
    <property type="molecule type" value="Genomic_DNA"/>
</dbReference>
<dbReference type="Pfam" id="PF00041">
    <property type="entry name" value="fn3"/>
    <property type="match status" value="2"/>
</dbReference>
<dbReference type="InterPro" id="IPR006626">
    <property type="entry name" value="PbH1"/>
</dbReference>
<dbReference type="NCBIfam" id="NF041518">
    <property type="entry name" value="choice_anch_Q"/>
    <property type="match status" value="1"/>
</dbReference>
<name>A0ABT7CGR2_9BACT</name>
<dbReference type="InterPro" id="IPR050964">
    <property type="entry name" value="Striated_Muscle_Regulatory"/>
</dbReference>
<dbReference type="InterPro" id="IPR011050">
    <property type="entry name" value="Pectin_lyase_fold/virulence"/>
</dbReference>
<organism evidence="4 5">
    <name type="scientific">Xanthocytophaga flava</name>
    <dbReference type="NCBI Taxonomy" id="3048013"/>
    <lineage>
        <taxon>Bacteria</taxon>
        <taxon>Pseudomonadati</taxon>
        <taxon>Bacteroidota</taxon>
        <taxon>Cytophagia</taxon>
        <taxon>Cytophagales</taxon>
        <taxon>Rhodocytophagaceae</taxon>
        <taxon>Xanthocytophaga</taxon>
    </lineage>
</organism>
<dbReference type="PANTHER" id="PTHR13817:SF166">
    <property type="entry name" value="NEURONAL IGCAM-RELATED"/>
    <property type="match status" value="1"/>
</dbReference>
<dbReference type="PANTHER" id="PTHR13817">
    <property type="entry name" value="TITIN"/>
    <property type="match status" value="1"/>
</dbReference>
<dbReference type="InterPro" id="IPR036116">
    <property type="entry name" value="FN3_sf"/>
</dbReference>
<keyword evidence="1" id="KW-0677">Repeat</keyword>
<dbReference type="SUPFAM" id="SSF49265">
    <property type="entry name" value="Fibronectin type III"/>
    <property type="match status" value="1"/>
</dbReference>
<dbReference type="Pfam" id="PF18962">
    <property type="entry name" value="Por_Secre_tail"/>
    <property type="match status" value="1"/>
</dbReference>
<dbReference type="Gene3D" id="2.60.40.10">
    <property type="entry name" value="Immunoglobulins"/>
    <property type="match status" value="2"/>
</dbReference>
<sequence>MKKILRLSLLFMLCVISCTYATEYYVRTDGNDNNPGTINSSSGAFRTVTKACQIATPGDIVNIANGRYVEGQINIDNKNGSKSTRLIIRSINKHGAVIASTSGTHAISISNSTGVTIDGLEVTFDNPANSYHFGILASGFGNWITVSNCYVHDIGSSGIQINNADHVLIEGNVVRHNAANTGNPNGSGISVYHPRHASDYITGEWGVIIRNNICFENVCSYADPANGSITDAPTDGNGIILDDFNNTQTWNTGGETGGYIHPSLVENNLSFNNGGRGIHIFQTNYSTVRNNTCYHNNYELGKYPQYYGWNGDLNCSRESLGCKFYNNIAVMKSTNTPGYGLLVTYDTDVQNNIVIGGAGQFTSSNPSTNPATGTLPTTNQIRVLSDQSYIKFVNPTYAITSFSSTNPQLSAYFGLQSTSPAINAGLNSQSPSSDLEGKVRPINSTVDIGAYEYGTPGTDTQAPTAPSGLSASGITQTSFTLSWIPSTDNVAVTNYDIFQGSATTPVATTNTTNFVITGLIAGTTYSFTVKAKDAAGNVSTASTALSVTTSAPITGDGLNGQFYTQYGPSVSAARTAIAGQSPAFSFTATTVDYPSGSGTTSPASTLWSTFLGTDGTGAPSGEQLETSTLKLSGYIQIKPEHDVQTGNSTIEVDFLLASQGYAALTVNGTQVVLNEANWAFGTSSARVSFPSAGYYTIEVLNSVSWDNGGVELYSSIPGTTNPGRGTTAATYLIPQIYLFKTIPPATDTQAPTIPTSLVSSAITQTSFTLSWSASTDNVAVTSYDIFQGSSTTPIGNSTSTSYTVNGLTAGTTYSFTVKAKDAAGNVSAASTALSVTTSAPITGDGLNGQFYTQYGPSVSAARTAIAGQTPAFSFTSNAVDYPSGTTTTSSQSTTWSTFLGTDGTGAPSGEQLETSTLKLSGYIQIKPEHDVQTGNSTIEVDFLLASQGYAALTVNGTQVVLNEANWAFGTSSARVSFPSAGYYTIEVLNSVSWDNGGVELYSSIPGTTNPGRGTTAATYLIPKAVLFKTIPSGARVAFAATQNSLESDTNFTLYPNPSVSGNAVTVKGTFSDTKVLVTIHDITGRVVYKNNSVTENGSIWLPTNGLKKGMYVITLNSGNTSSQKKLVIE</sequence>
<comment type="caution">
    <text evidence="4">The sequence shown here is derived from an EMBL/GenBank/DDBJ whole genome shotgun (WGS) entry which is preliminary data.</text>
</comment>
<keyword evidence="2" id="KW-0732">Signal</keyword>
<dbReference type="Gene3D" id="2.160.20.10">
    <property type="entry name" value="Single-stranded right-handed beta-helix, Pectin lyase-like"/>
    <property type="match status" value="1"/>
</dbReference>
<dbReference type="CDD" id="cd00063">
    <property type="entry name" value="FN3"/>
    <property type="match status" value="2"/>
</dbReference>
<dbReference type="Proteomes" id="UP001228581">
    <property type="component" value="Unassembled WGS sequence"/>
</dbReference>
<dbReference type="InterPro" id="IPR013783">
    <property type="entry name" value="Ig-like_fold"/>
</dbReference>
<dbReference type="NCBIfam" id="TIGR04183">
    <property type="entry name" value="Por_Secre_tail"/>
    <property type="match status" value="1"/>
</dbReference>
<evidence type="ECO:0000259" key="3">
    <source>
        <dbReference type="PROSITE" id="PS50853"/>
    </source>
</evidence>
<reference evidence="4 5" key="1">
    <citation type="submission" date="2023-05" db="EMBL/GenBank/DDBJ databases">
        <authorList>
            <person name="Zhang X."/>
        </authorList>
    </citation>
    <scope>NUCLEOTIDE SEQUENCE [LARGE SCALE GENOMIC DNA]</scope>
    <source>
        <strain evidence="4 5">DM2B3-1</strain>
    </source>
</reference>
<dbReference type="InterPro" id="IPR012334">
    <property type="entry name" value="Pectin_lyas_fold"/>
</dbReference>
<evidence type="ECO:0000256" key="1">
    <source>
        <dbReference type="ARBA" id="ARBA00022737"/>
    </source>
</evidence>
<accession>A0ABT7CGR2</accession>
<feature type="domain" description="Fibronectin type-III" evidence="3">
    <location>
        <begin position="465"/>
        <end position="552"/>
    </location>
</feature>
<dbReference type="RefSeq" id="WP_313992747.1">
    <property type="nucleotide sequence ID" value="NZ_JASJOT010000002.1"/>
</dbReference>